<comment type="similarity">
    <text evidence="1">Belongs to the sigma-70 factor family. ECF subfamily.</text>
</comment>
<keyword evidence="5" id="KW-0804">Transcription</keyword>
<accession>A0ABT5B2E1</accession>
<comment type="caution">
    <text evidence="8">The sequence shown here is derived from an EMBL/GenBank/DDBJ whole genome shotgun (WGS) entry which is preliminary data.</text>
</comment>
<evidence type="ECO:0000256" key="1">
    <source>
        <dbReference type="ARBA" id="ARBA00010641"/>
    </source>
</evidence>
<evidence type="ECO:0000256" key="3">
    <source>
        <dbReference type="ARBA" id="ARBA00023082"/>
    </source>
</evidence>
<gene>
    <name evidence="8" type="ORF">POL58_08100</name>
</gene>
<evidence type="ECO:0000313" key="9">
    <source>
        <dbReference type="Proteomes" id="UP001217838"/>
    </source>
</evidence>
<proteinExistence type="inferred from homology"/>
<sequence length="208" mass="23517">MPSDAELVDAWRAGDSDAGAELFERHYDAVARFFHNKVGAPAGNDLIQRTFLACLEGFARYRGEASFRTYLFSIAYNLLCKHFEAQRRSRIDLMTTSVHDLRSTPSEVLAARSEQRLVLAALRRLPIEYQALLELHYWEQMTAAEAALALAIPLGTAKTRLRRARQLLEEQLAALADSPALLTSTQSDLESWARELRDRLLPQARQES</sequence>
<name>A0ABT5B2E1_9BACT</name>
<dbReference type="SUPFAM" id="SSF88946">
    <property type="entry name" value="Sigma2 domain of RNA polymerase sigma factors"/>
    <property type="match status" value="1"/>
</dbReference>
<keyword evidence="2" id="KW-0805">Transcription regulation</keyword>
<reference evidence="8 9" key="1">
    <citation type="submission" date="2022-11" db="EMBL/GenBank/DDBJ databases">
        <title>Minimal conservation of predation-associated metabolite biosynthetic gene clusters underscores biosynthetic potential of Myxococcota including descriptions for ten novel species: Archangium lansinium sp. nov., Myxococcus landrumus sp. nov., Nannocystis bai.</title>
        <authorList>
            <person name="Ahearne A."/>
            <person name="Stevens C."/>
            <person name="Dowd S."/>
        </authorList>
    </citation>
    <scope>NUCLEOTIDE SEQUENCE [LARGE SCALE GENOMIC DNA]</scope>
    <source>
        <strain evidence="8 9">NCELM</strain>
    </source>
</reference>
<evidence type="ECO:0000259" key="6">
    <source>
        <dbReference type="Pfam" id="PF04542"/>
    </source>
</evidence>
<dbReference type="InterPro" id="IPR039425">
    <property type="entry name" value="RNA_pol_sigma-70-like"/>
</dbReference>
<dbReference type="InterPro" id="IPR013324">
    <property type="entry name" value="RNA_pol_sigma_r3/r4-like"/>
</dbReference>
<feature type="domain" description="RNA polymerase sigma-70 region 2" evidence="6">
    <location>
        <begin position="22"/>
        <end position="88"/>
    </location>
</feature>
<dbReference type="Proteomes" id="UP001217838">
    <property type="component" value="Unassembled WGS sequence"/>
</dbReference>
<evidence type="ECO:0000256" key="4">
    <source>
        <dbReference type="ARBA" id="ARBA00023125"/>
    </source>
</evidence>
<keyword evidence="3" id="KW-0731">Sigma factor</keyword>
<dbReference type="InterPro" id="IPR007627">
    <property type="entry name" value="RNA_pol_sigma70_r2"/>
</dbReference>
<dbReference type="PANTHER" id="PTHR43133:SF8">
    <property type="entry name" value="RNA POLYMERASE SIGMA FACTOR HI_1459-RELATED"/>
    <property type="match status" value="1"/>
</dbReference>
<keyword evidence="4" id="KW-0238">DNA-binding</keyword>
<dbReference type="Gene3D" id="1.10.1740.10">
    <property type="match status" value="1"/>
</dbReference>
<feature type="domain" description="RNA polymerase sigma factor 70 region 4 type 2" evidence="7">
    <location>
        <begin position="116"/>
        <end position="168"/>
    </location>
</feature>
<dbReference type="Gene3D" id="1.10.10.10">
    <property type="entry name" value="Winged helix-like DNA-binding domain superfamily/Winged helix DNA-binding domain"/>
    <property type="match status" value="1"/>
</dbReference>
<evidence type="ECO:0000256" key="2">
    <source>
        <dbReference type="ARBA" id="ARBA00023015"/>
    </source>
</evidence>
<dbReference type="NCBIfam" id="TIGR02937">
    <property type="entry name" value="sigma70-ECF"/>
    <property type="match status" value="1"/>
</dbReference>
<keyword evidence="9" id="KW-1185">Reference proteome</keyword>
<dbReference type="EMBL" id="JAQNDN010000002">
    <property type="protein sequence ID" value="MDC0667694.1"/>
    <property type="molecule type" value="Genomic_DNA"/>
</dbReference>
<evidence type="ECO:0000313" key="8">
    <source>
        <dbReference type="EMBL" id="MDC0667694.1"/>
    </source>
</evidence>
<dbReference type="InterPro" id="IPR013249">
    <property type="entry name" value="RNA_pol_sigma70_r4_t2"/>
</dbReference>
<evidence type="ECO:0000256" key="5">
    <source>
        <dbReference type="ARBA" id="ARBA00023163"/>
    </source>
</evidence>
<evidence type="ECO:0000259" key="7">
    <source>
        <dbReference type="Pfam" id="PF08281"/>
    </source>
</evidence>
<organism evidence="8 9">
    <name type="scientific">Nannocystis radixulma</name>
    <dbReference type="NCBI Taxonomy" id="2995305"/>
    <lineage>
        <taxon>Bacteria</taxon>
        <taxon>Pseudomonadati</taxon>
        <taxon>Myxococcota</taxon>
        <taxon>Polyangia</taxon>
        <taxon>Nannocystales</taxon>
        <taxon>Nannocystaceae</taxon>
        <taxon>Nannocystis</taxon>
    </lineage>
</organism>
<dbReference type="Pfam" id="PF08281">
    <property type="entry name" value="Sigma70_r4_2"/>
    <property type="match status" value="1"/>
</dbReference>
<dbReference type="SUPFAM" id="SSF88659">
    <property type="entry name" value="Sigma3 and sigma4 domains of RNA polymerase sigma factors"/>
    <property type="match status" value="1"/>
</dbReference>
<dbReference type="InterPro" id="IPR014284">
    <property type="entry name" value="RNA_pol_sigma-70_dom"/>
</dbReference>
<dbReference type="InterPro" id="IPR036388">
    <property type="entry name" value="WH-like_DNA-bd_sf"/>
</dbReference>
<dbReference type="PANTHER" id="PTHR43133">
    <property type="entry name" value="RNA POLYMERASE ECF-TYPE SIGMA FACTO"/>
    <property type="match status" value="1"/>
</dbReference>
<protein>
    <submittedName>
        <fullName evidence="8">Sigma-70 family RNA polymerase sigma factor</fullName>
    </submittedName>
</protein>
<dbReference type="RefSeq" id="WP_271995967.1">
    <property type="nucleotide sequence ID" value="NZ_JAQNDN010000002.1"/>
</dbReference>
<dbReference type="Pfam" id="PF04542">
    <property type="entry name" value="Sigma70_r2"/>
    <property type="match status" value="1"/>
</dbReference>
<dbReference type="InterPro" id="IPR013325">
    <property type="entry name" value="RNA_pol_sigma_r2"/>
</dbReference>